<evidence type="ECO:0000256" key="11">
    <source>
        <dbReference type="SAM" id="Phobius"/>
    </source>
</evidence>
<dbReference type="CDD" id="cd00082">
    <property type="entry name" value="HisKA"/>
    <property type="match status" value="1"/>
</dbReference>
<name>A0A023D551_ACIMT</name>
<dbReference type="EMBL" id="BAND01000059">
    <property type="protein sequence ID" value="GAJ29288.1"/>
    <property type="molecule type" value="Genomic_DNA"/>
</dbReference>
<dbReference type="Pfam" id="PF02518">
    <property type="entry name" value="HATPase_c"/>
    <property type="match status" value="1"/>
</dbReference>
<dbReference type="SMART" id="SM00304">
    <property type="entry name" value="HAMP"/>
    <property type="match status" value="1"/>
</dbReference>
<dbReference type="SUPFAM" id="SSF47384">
    <property type="entry name" value="Homodimeric domain of signal transducing histidine kinase"/>
    <property type="match status" value="1"/>
</dbReference>
<dbReference type="InterPro" id="IPR050428">
    <property type="entry name" value="TCS_sensor_his_kinase"/>
</dbReference>
<dbReference type="GO" id="GO:0000155">
    <property type="term" value="F:phosphorelay sensor kinase activity"/>
    <property type="evidence" value="ECO:0007669"/>
    <property type="project" value="InterPro"/>
</dbReference>
<accession>A0A023D551</accession>
<dbReference type="PANTHER" id="PTHR45436:SF8">
    <property type="entry name" value="HISTIDINE KINASE"/>
    <property type="match status" value="1"/>
</dbReference>
<sequence>MVVKSRPSVSLASVRRLPVLRSSSFRIVGLFAACFLVSGLMVVALSGYHSQKLLLQQLRRTVAAERDEACSEAQGQDVPRLRPVIHELVRNEPAFYYLLQDGREQVVIGNMLHLRPVTGWRWLTWTHRTTPADHHPVIGYGAVLQDGGYFFVGIDATPLQSLRRDLWFTLAWSSIAFLLIGLGGGFILSRLVLGKIETISLTAREIMRGDMSRRLPLNGTGDEFDHLSGSLNAMLDRNEALIASVRQVSDDIAHDMRRPLARLAQHLDEATETPQPDRRDVALERAKGDLHDALEIFSSLLRLAQIEAGDRIPGSQTFPVADLFETIDAFYRAVAEDHGQTLAMSMPPPDMVIEGSRVLLVQMLSNLVENAINHSPSKTVISLSATTHEGGLAMVVADTGPGIPVDDRERVFEKMVRLDASRTVPGTGLGLSMVRAIVRLHGGTIRLDDNAPGLRCEITLPASVVGQT</sequence>
<evidence type="ECO:0000256" key="9">
    <source>
        <dbReference type="ARBA" id="ARBA00023012"/>
    </source>
</evidence>
<feature type="transmembrane region" description="Helical" evidence="11">
    <location>
        <begin position="27"/>
        <end position="48"/>
    </location>
</feature>
<dbReference type="Gene3D" id="3.30.565.10">
    <property type="entry name" value="Histidine kinase-like ATPase, C-terminal domain"/>
    <property type="match status" value="1"/>
</dbReference>
<evidence type="ECO:0000313" key="14">
    <source>
        <dbReference type="EMBL" id="GAJ29288.1"/>
    </source>
</evidence>
<dbReference type="AlphaFoldDB" id="A0A023D551"/>
<keyword evidence="7 14" id="KW-0418">Kinase</keyword>
<keyword evidence="10 11" id="KW-0472">Membrane</keyword>
<evidence type="ECO:0000259" key="12">
    <source>
        <dbReference type="PROSITE" id="PS50109"/>
    </source>
</evidence>
<keyword evidence="9" id="KW-0902">Two-component regulatory system</keyword>
<evidence type="ECO:0000256" key="1">
    <source>
        <dbReference type="ARBA" id="ARBA00000085"/>
    </source>
</evidence>
<comment type="caution">
    <text evidence="14">The sequence shown here is derived from an EMBL/GenBank/DDBJ whole genome shotgun (WGS) entry which is preliminary data.</text>
</comment>
<organism evidence="14 15">
    <name type="scientific">Acidomonas methanolica NBRC 104435</name>
    <dbReference type="NCBI Taxonomy" id="1231351"/>
    <lineage>
        <taxon>Bacteria</taxon>
        <taxon>Pseudomonadati</taxon>
        <taxon>Pseudomonadota</taxon>
        <taxon>Alphaproteobacteria</taxon>
        <taxon>Acetobacterales</taxon>
        <taxon>Acetobacteraceae</taxon>
        <taxon>Acidomonas</taxon>
    </lineage>
</organism>
<keyword evidence="5" id="KW-0808">Transferase</keyword>
<dbReference type="Proteomes" id="UP000019760">
    <property type="component" value="Unassembled WGS sequence"/>
</dbReference>
<dbReference type="InterPro" id="IPR003660">
    <property type="entry name" value="HAMP_dom"/>
</dbReference>
<dbReference type="OrthoDB" id="9815202at2"/>
<evidence type="ECO:0000256" key="7">
    <source>
        <dbReference type="ARBA" id="ARBA00022777"/>
    </source>
</evidence>
<dbReference type="SMART" id="SM00387">
    <property type="entry name" value="HATPase_c"/>
    <property type="match status" value="1"/>
</dbReference>
<evidence type="ECO:0000256" key="2">
    <source>
        <dbReference type="ARBA" id="ARBA00004370"/>
    </source>
</evidence>
<keyword evidence="15" id="KW-1185">Reference proteome</keyword>
<dbReference type="InterPro" id="IPR003594">
    <property type="entry name" value="HATPase_dom"/>
</dbReference>
<gene>
    <name evidence="14" type="ORF">Amme_059_007</name>
</gene>
<feature type="transmembrane region" description="Helical" evidence="11">
    <location>
        <begin position="166"/>
        <end position="188"/>
    </location>
</feature>
<dbReference type="InterPro" id="IPR005467">
    <property type="entry name" value="His_kinase_dom"/>
</dbReference>
<evidence type="ECO:0000256" key="5">
    <source>
        <dbReference type="ARBA" id="ARBA00022679"/>
    </source>
</evidence>
<comment type="catalytic activity">
    <reaction evidence="1">
        <text>ATP + protein L-histidine = ADP + protein N-phospho-L-histidine.</text>
        <dbReference type="EC" id="2.7.13.3"/>
    </reaction>
</comment>
<reference evidence="15" key="1">
    <citation type="journal article" date="2014" name="FEMS Microbiol. Lett.">
        <title>Draft Genomic DNA Sequence of the Facultatively Methylotrophic Bacterium Acidomonas methanolica type strain MB58.</title>
        <authorList>
            <person name="Higashiura N."/>
            <person name="Hadano H."/>
            <person name="Hirakawa H."/>
            <person name="Matsutani M."/>
            <person name="Takabe S."/>
            <person name="Matsushita K."/>
            <person name="Azuma Y."/>
        </authorList>
    </citation>
    <scope>NUCLEOTIDE SEQUENCE [LARGE SCALE GENOMIC DNA]</scope>
    <source>
        <strain evidence="15">MB58</strain>
    </source>
</reference>
<evidence type="ECO:0000256" key="10">
    <source>
        <dbReference type="ARBA" id="ARBA00023136"/>
    </source>
</evidence>
<dbReference type="Pfam" id="PF00672">
    <property type="entry name" value="HAMP"/>
    <property type="match status" value="1"/>
</dbReference>
<evidence type="ECO:0000256" key="6">
    <source>
        <dbReference type="ARBA" id="ARBA00022692"/>
    </source>
</evidence>
<keyword evidence="6 11" id="KW-0812">Transmembrane</keyword>
<feature type="domain" description="Histidine kinase" evidence="12">
    <location>
        <begin position="251"/>
        <end position="464"/>
    </location>
</feature>
<dbReference type="CDD" id="cd00075">
    <property type="entry name" value="HATPase"/>
    <property type="match status" value="1"/>
</dbReference>
<dbReference type="SUPFAM" id="SSF158472">
    <property type="entry name" value="HAMP domain-like"/>
    <property type="match status" value="1"/>
</dbReference>
<dbReference type="Pfam" id="PF00512">
    <property type="entry name" value="HisKA"/>
    <property type="match status" value="1"/>
</dbReference>
<keyword evidence="4" id="KW-0597">Phosphoprotein</keyword>
<evidence type="ECO:0000256" key="4">
    <source>
        <dbReference type="ARBA" id="ARBA00022553"/>
    </source>
</evidence>
<dbReference type="PROSITE" id="PS50885">
    <property type="entry name" value="HAMP"/>
    <property type="match status" value="1"/>
</dbReference>
<dbReference type="InterPro" id="IPR036890">
    <property type="entry name" value="HATPase_C_sf"/>
</dbReference>
<dbReference type="EC" id="2.7.13.3" evidence="3"/>
<reference evidence="14 15" key="2">
    <citation type="journal article" date="2014" name="FEMS Microbiol. Lett.">
        <title>Draft genomic DNA sequence of the facultatively methylotrophic bacterium Acidomonas methanolica type strain MB58.</title>
        <authorList>
            <person name="Higashiura N."/>
            <person name="Hadano H."/>
            <person name="Hirakawa H."/>
            <person name="Matsutani M."/>
            <person name="Takabe S."/>
            <person name="Matsushita K."/>
            <person name="Azuma Y."/>
        </authorList>
    </citation>
    <scope>NUCLEOTIDE SEQUENCE [LARGE SCALE GENOMIC DNA]</scope>
    <source>
        <strain evidence="14 15">MB58</strain>
    </source>
</reference>
<dbReference type="InterPro" id="IPR036097">
    <property type="entry name" value="HisK_dim/P_sf"/>
</dbReference>
<dbReference type="PRINTS" id="PR00344">
    <property type="entry name" value="BCTRLSENSOR"/>
</dbReference>
<dbReference type="SMART" id="SM00388">
    <property type="entry name" value="HisKA"/>
    <property type="match status" value="1"/>
</dbReference>
<dbReference type="InterPro" id="IPR004358">
    <property type="entry name" value="Sig_transdc_His_kin-like_C"/>
</dbReference>
<dbReference type="SUPFAM" id="SSF55874">
    <property type="entry name" value="ATPase domain of HSP90 chaperone/DNA topoisomerase II/histidine kinase"/>
    <property type="match status" value="1"/>
</dbReference>
<dbReference type="PANTHER" id="PTHR45436">
    <property type="entry name" value="SENSOR HISTIDINE KINASE YKOH"/>
    <property type="match status" value="1"/>
</dbReference>
<evidence type="ECO:0000259" key="13">
    <source>
        <dbReference type="PROSITE" id="PS50885"/>
    </source>
</evidence>
<dbReference type="GO" id="GO:0005886">
    <property type="term" value="C:plasma membrane"/>
    <property type="evidence" value="ECO:0007669"/>
    <property type="project" value="TreeGrafter"/>
</dbReference>
<dbReference type="CDD" id="cd06225">
    <property type="entry name" value="HAMP"/>
    <property type="match status" value="1"/>
</dbReference>
<dbReference type="PROSITE" id="PS50109">
    <property type="entry name" value="HIS_KIN"/>
    <property type="match status" value="1"/>
</dbReference>
<feature type="domain" description="HAMP" evidence="13">
    <location>
        <begin position="190"/>
        <end position="243"/>
    </location>
</feature>
<comment type="subcellular location">
    <subcellularLocation>
        <location evidence="2">Membrane</location>
    </subcellularLocation>
</comment>
<evidence type="ECO:0000256" key="3">
    <source>
        <dbReference type="ARBA" id="ARBA00012438"/>
    </source>
</evidence>
<proteinExistence type="predicted"/>
<protein>
    <recommendedName>
        <fullName evidence="3">histidine kinase</fullName>
        <ecNumber evidence="3">2.7.13.3</ecNumber>
    </recommendedName>
</protein>
<dbReference type="InterPro" id="IPR003661">
    <property type="entry name" value="HisK_dim/P_dom"/>
</dbReference>
<dbReference type="Gene3D" id="6.10.340.10">
    <property type="match status" value="1"/>
</dbReference>
<evidence type="ECO:0000256" key="8">
    <source>
        <dbReference type="ARBA" id="ARBA00022989"/>
    </source>
</evidence>
<keyword evidence="8 11" id="KW-1133">Transmembrane helix</keyword>
<evidence type="ECO:0000313" key="15">
    <source>
        <dbReference type="Proteomes" id="UP000019760"/>
    </source>
</evidence>